<accession>A0A5C7FKX5</accession>
<keyword evidence="2" id="KW-0812">Transmembrane</keyword>
<dbReference type="EMBL" id="VOXD01000002">
    <property type="protein sequence ID" value="TXF91387.1"/>
    <property type="molecule type" value="Genomic_DNA"/>
</dbReference>
<evidence type="ECO:0000313" key="4">
    <source>
        <dbReference type="Proteomes" id="UP000321907"/>
    </source>
</evidence>
<name>A0A5C7FKX5_9BACT</name>
<dbReference type="RefSeq" id="WP_147928926.1">
    <property type="nucleotide sequence ID" value="NZ_VOXD01000002.1"/>
</dbReference>
<comment type="caution">
    <text evidence="3">The sequence shown here is derived from an EMBL/GenBank/DDBJ whole genome shotgun (WGS) entry which is preliminary data.</text>
</comment>
<evidence type="ECO:0000313" key="3">
    <source>
        <dbReference type="EMBL" id="TXF91387.1"/>
    </source>
</evidence>
<feature type="compositionally biased region" description="Basic and acidic residues" evidence="1">
    <location>
        <begin position="207"/>
        <end position="218"/>
    </location>
</feature>
<dbReference type="Proteomes" id="UP000321907">
    <property type="component" value="Unassembled WGS sequence"/>
</dbReference>
<protein>
    <submittedName>
        <fullName evidence="3">Uncharacterized protein</fullName>
    </submittedName>
</protein>
<keyword evidence="2" id="KW-1133">Transmembrane helix</keyword>
<organism evidence="3 4">
    <name type="scientific">Neolewinella aurantiaca</name>
    <dbReference type="NCBI Taxonomy" id="2602767"/>
    <lineage>
        <taxon>Bacteria</taxon>
        <taxon>Pseudomonadati</taxon>
        <taxon>Bacteroidota</taxon>
        <taxon>Saprospiria</taxon>
        <taxon>Saprospirales</taxon>
        <taxon>Lewinellaceae</taxon>
        <taxon>Neolewinella</taxon>
    </lineage>
</organism>
<dbReference type="OrthoDB" id="1490293at2"/>
<feature type="transmembrane region" description="Helical" evidence="2">
    <location>
        <begin position="51"/>
        <end position="71"/>
    </location>
</feature>
<sequence>MSSKLNIERGSGELLISYSWRTPVMWFLLFFCIIWNGICLFTLFAGAGFFVVFHVIAGLFITWWTLTRFINKTIITVDRQKLLIKNGPVPWPFAKDKNVPARALVQLFVAKSNVSQNKQSTYKLMARLDTGTEVKLIDAEPDKALLLDLERTIEAYLDITNDTSLDLKGHGNFEGLDLNELREQMNKLEPIKKWLPKSITNKMEEAAARLEAEERRNESGSPQLPREEDWDVTLTPGSRIARPLQGSEHDFVFPFYRLQQGEPVKYSGKPYRMGRSAQIDWDDEHISQARQMEIVPVSGGEPLHFYAQIERNRWSYFEERRLDDEEVEILGFVAEKHPLRFENGRDRYYPRDGQNGVRFMSGTGRQVEQFIYFTTSSSTQFRALKPEGRGWEVYVMEVVDAGNFE</sequence>
<keyword evidence="4" id="KW-1185">Reference proteome</keyword>
<keyword evidence="2" id="KW-0472">Membrane</keyword>
<evidence type="ECO:0000256" key="2">
    <source>
        <dbReference type="SAM" id="Phobius"/>
    </source>
</evidence>
<feature type="region of interest" description="Disordered" evidence="1">
    <location>
        <begin position="207"/>
        <end position="232"/>
    </location>
</feature>
<proteinExistence type="predicted"/>
<evidence type="ECO:0000256" key="1">
    <source>
        <dbReference type="SAM" id="MobiDB-lite"/>
    </source>
</evidence>
<dbReference type="AlphaFoldDB" id="A0A5C7FKX5"/>
<feature type="transmembrane region" description="Helical" evidence="2">
    <location>
        <begin position="24"/>
        <end position="45"/>
    </location>
</feature>
<reference evidence="3 4" key="1">
    <citation type="submission" date="2019-08" db="EMBL/GenBank/DDBJ databases">
        <title>Lewinella sp. strain SSH13 Genome sequencing and assembly.</title>
        <authorList>
            <person name="Kim I."/>
        </authorList>
    </citation>
    <scope>NUCLEOTIDE SEQUENCE [LARGE SCALE GENOMIC DNA]</scope>
    <source>
        <strain evidence="3 4">SSH13</strain>
    </source>
</reference>
<gene>
    <name evidence="3" type="ORF">FUA23_01435</name>
</gene>